<feature type="transmembrane region" description="Helical" evidence="11">
    <location>
        <begin position="641"/>
        <end position="662"/>
    </location>
</feature>
<reference evidence="14" key="1">
    <citation type="submission" date="2016-04" db="EMBL/GenBank/DDBJ databases">
        <authorList>
            <person name="Evans L.H."/>
            <person name="Alamgir A."/>
            <person name="Owens N."/>
            <person name="Weber N.D."/>
            <person name="Virtaneva K."/>
            <person name="Barbian K."/>
            <person name="Babar A."/>
            <person name="Rosenke K."/>
        </authorList>
    </citation>
    <scope>NUCLEOTIDE SEQUENCE [LARGE SCALE GENOMIC DNA]</scope>
    <source>
        <strain evidence="14">CBS 101.48</strain>
    </source>
</reference>
<dbReference type="STRING" id="4829.A0A163K7U0"/>
<keyword evidence="5 11" id="KW-0808">Transferase</keyword>
<evidence type="ECO:0000256" key="9">
    <source>
        <dbReference type="ARBA" id="ARBA00023316"/>
    </source>
</evidence>
<dbReference type="InterPro" id="IPR004835">
    <property type="entry name" value="Chitin_synth"/>
</dbReference>
<dbReference type="EC" id="2.4.1.16" evidence="2 11"/>
<dbReference type="AlphaFoldDB" id="A0A163K7U0"/>
<feature type="transmembrane region" description="Helical" evidence="11">
    <location>
        <begin position="528"/>
        <end position="544"/>
    </location>
</feature>
<feature type="compositionally biased region" description="Polar residues" evidence="12">
    <location>
        <begin position="118"/>
        <end position="139"/>
    </location>
</feature>
<keyword evidence="3 11" id="KW-1003">Cell membrane</keyword>
<evidence type="ECO:0000256" key="10">
    <source>
        <dbReference type="ARBA" id="ARBA00024009"/>
    </source>
</evidence>
<feature type="transmembrane region" description="Helical" evidence="11">
    <location>
        <begin position="828"/>
        <end position="848"/>
    </location>
</feature>
<dbReference type="InterPro" id="IPR013616">
    <property type="entry name" value="Chitin_synth_N"/>
</dbReference>
<dbReference type="GO" id="GO:0005886">
    <property type="term" value="C:plasma membrane"/>
    <property type="evidence" value="ECO:0007669"/>
    <property type="project" value="UniProtKB-SubCell"/>
</dbReference>
<feature type="domain" description="Chitin synthase N-terminal" evidence="13">
    <location>
        <begin position="143"/>
        <end position="207"/>
    </location>
</feature>
<feature type="compositionally biased region" description="Polar residues" evidence="12">
    <location>
        <begin position="31"/>
        <end position="44"/>
    </location>
</feature>
<evidence type="ECO:0000256" key="5">
    <source>
        <dbReference type="ARBA" id="ARBA00022679"/>
    </source>
</evidence>
<dbReference type="EMBL" id="LT554417">
    <property type="protein sequence ID" value="SAM05043.1"/>
    <property type="molecule type" value="Genomic_DNA"/>
</dbReference>
<feature type="transmembrane region" description="Helical" evidence="11">
    <location>
        <begin position="695"/>
        <end position="714"/>
    </location>
</feature>
<evidence type="ECO:0000259" key="13">
    <source>
        <dbReference type="Pfam" id="PF08407"/>
    </source>
</evidence>
<evidence type="ECO:0000256" key="12">
    <source>
        <dbReference type="SAM" id="MobiDB-lite"/>
    </source>
</evidence>
<comment type="function">
    <text evidence="10 11">Polymerizes chitin, a structural polymer of the cell wall and septum, by transferring the sugar moiety of UDP-GlcNAc to the non-reducing end of the growing chitin polymer.</text>
</comment>
<dbReference type="GO" id="GO:0006031">
    <property type="term" value="P:chitin biosynthetic process"/>
    <property type="evidence" value="ECO:0007669"/>
    <property type="project" value="UniProtKB-UniRule"/>
</dbReference>
<dbReference type="PANTHER" id="PTHR22914:SF9">
    <property type="entry name" value="CHITIN SYNTHASE 1"/>
    <property type="match status" value="1"/>
</dbReference>
<feature type="transmembrane region" description="Helical" evidence="11">
    <location>
        <begin position="564"/>
        <end position="588"/>
    </location>
</feature>
<dbReference type="GO" id="GO:0004100">
    <property type="term" value="F:chitin synthase activity"/>
    <property type="evidence" value="ECO:0007669"/>
    <property type="project" value="UniProtKB-UniRule"/>
</dbReference>
<evidence type="ECO:0000256" key="8">
    <source>
        <dbReference type="ARBA" id="ARBA00023136"/>
    </source>
</evidence>
<dbReference type="GO" id="GO:0030428">
    <property type="term" value="C:cell septum"/>
    <property type="evidence" value="ECO:0007669"/>
    <property type="project" value="TreeGrafter"/>
</dbReference>
<evidence type="ECO:0000256" key="2">
    <source>
        <dbReference type="ARBA" id="ARBA00012543"/>
    </source>
</evidence>
<dbReference type="Pfam" id="PF01644">
    <property type="entry name" value="Chitin_synth_1"/>
    <property type="match status" value="1"/>
</dbReference>
<comment type="catalytic activity">
    <reaction evidence="11">
        <text>[(1-&gt;4)-N-acetyl-beta-D-glucosaminyl](n) + UDP-N-acetyl-alpha-D-glucosamine = [(1-&gt;4)-N-acetyl-beta-D-glucosaminyl](n+1) + UDP + H(+)</text>
        <dbReference type="Rhea" id="RHEA:16637"/>
        <dbReference type="Rhea" id="RHEA-COMP:9593"/>
        <dbReference type="Rhea" id="RHEA-COMP:9595"/>
        <dbReference type="ChEBI" id="CHEBI:15378"/>
        <dbReference type="ChEBI" id="CHEBI:17029"/>
        <dbReference type="ChEBI" id="CHEBI:57705"/>
        <dbReference type="ChEBI" id="CHEBI:58223"/>
        <dbReference type="EC" id="2.4.1.16"/>
    </reaction>
</comment>
<evidence type="ECO:0000256" key="1">
    <source>
        <dbReference type="ARBA" id="ARBA00004651"/>
    </source>
</evidence>
<feature type="region of interest" description="Disordered" evidence="12">
    <location>
        <begin position="1"/>
        <end position="58"/>
    </location>
</feature>
<accession>A0A163K7U0</accession>
<feature type="transmembrane region" description="Helical" evidence="11">
    <location>
        <begin position="868"/>
        <end position="896"/>
    </location>
</feature>
<dbReference type="PANTHER" id="PTHR22914">
    <property type="entry name" value="CHITIN SYNTHASE"/>
    <property type="match status" value="1"/>
</dbReference>
<dbReference type="OMA" id="TTMRETE"/>
<protein>
    <recommendedName>
        <fullName evidence="2 11">Chitin synthase</fullName>
        <ecNumber evidence="2 11">2.4.1.16</ecNumber>
    </recommendedName>
</protein>
<comment type="subcellular location">
    <subcellularLocation>
        <location evidence="1 11">Cell membrane</location>
        <topology evidence="1 11">Multi-pass membrane protein</topology>
    </subcellularLocation>
</comment>
<dbReference type="Proteomes" id="UP000078561">
    <property type="component" value="Unassembled WGS sequence"/>
</dbReference>
<dbReference type="GO" id="GO:0071555">
    <property type="term" value="P:cell wall organization"/>
    <property type="evidence" value="ECO:0007669"/>
    <property type="project" value="UniProtKB-KW"/>
</dbReference>
<name>A0A163K7U0_ABSGL</name>
<dbReference type="InterPro" id="IPR029044">
    <property type="entry name" value="Nucleotide-diphossugar_trans"/>
</dbReference>
<dbReference type="InParanoid" id="A0A163K7U0"/>
<evidence type="ECO:0000256" key="3">
    <source>
        <dbReference type="ARBA" id="ARBA00022475"/>
    </source>
</evidence>
<evidence type="ECO:0000313" key="14">
    <source>
        <dbReference type="EMBL" id="SAM05043.1"/>
    </source>
</evidence>
<gene>
    <name evidence="14" type="primary">ABSGL_10909.1 scaffold 12033</name>
</gene>
<dbReference type="CDD" id="cd04190">
    <property type="entry name" value="Chitin_synth_C"/>
    <property type="match status" value="1"/>
</dbReference>
<keyword evidence="9 11" id="KW-0961">Cell wall biogenesis/degradation</keyword>
<sequence>MEQGNTSRRSSTAAESPRVLPSPYYIRTPRNAHTSRSSAPTFQNMIYGDPSPSSRMNEPYYRYVNSPSPYPMMYTAMPVPTIPSYLQPHEQPLPPPPPPERSYSSTFASAGANLPGSYPSTPHNQYSHLQPSGSNSYHKSGTIRKQVPLFRGNLVLECPVPSRLLDQSARKEKEFNQMRYTAVTCQPDKFPASGYTLRPNLMNRQTELFIVMTMYNEDEVLFCRTMHGVMKNIAYLCSRTRSRVWDTEGWKKVVVCVVADGRKKCDPRVLDVLTTMGVFQKGIAKNMVHDKPVQAHLFEYTTQISVDADLKVKGADKGIVPVQVMFCLKEQNAKKINSHRWFFNAFGPLLSPNICVLLDVGTRPGNSSIYHLWRTFNRQANVGGACGEICVMKGKACMDLLNPLVAAQNFEYKMSNILDKPLESVFGYISVLPGAFSAYRYAALQNDRNGRGPLEKYFMGDTDGGRPYQQPGGGDIFTANMYLAEDRILCFELLAKKRENWVLKYVKSAHGETDCPDQLPEFISQRRRWLNGSFFAAVYSIYHYPRIWTTNHSMGRKITLTVEFVFNFFNLLFSWLGMANFYLTFYFVTKSLATEENDPFGDGWGSRVFGILRYLYIFLFIVSFICSMGNRPQGSKWMFKISVLAYAVIMSYTLFAGVWLSYRSILKVMSTSEWDQKNWVTHLDLLMAEPGFRSVLISAISTYGLYIFSSLLYYDPWHMITSFVQYLLLLPTYVNILNVYAFCNTHDVSWGTKGDNTVQLDLGVASKVTSEKGFDTVEVDIVDGLDMINMNYEQARRNLDTKQSTVKQSRPPQTKQDDYYRGFRTRLVLTWIGCNALLVAFVTSGSFQSLLPDSQRRKTADEYESGMAIAYTGFILWVVAVTSGFRFIGSFVYLVLRCFRL</sequence>
<organism evidence="14">
    <name type="scientific">Absidia glauca</name>
    <name type="common">Pin mould</name>
    <dbReference type="NCBI Taxonomy" id="4829"/>
    <lineage>
        <taxon>Eukaryota</taxon>
        <taxon>Fungi</taxon>
        <taxon>Fungi incertae sedis</taxon>
        <taxon>Mucoromycota</taxon>
        <taxon>Mucoromycotina</taxon>
        <taxon>Mucoromycetes</taxon>
        <taxon>Mucorales</taxon>
        <taxon>Cunninghamellaceae</taxon>
        <taxon>Absidia</taxon>
    </lineage>
</organism>
<evidence type="ECO:0000256" key="4">
    <source>
        <dbReference type="ARBA" id="ARBA00022676"/>
    </source>
</evidence>
<keyword evidence="8 11" id="KW-0472">Membrane</keyword>
<feature type="compositionally biased region" description="Polar residues" evidence="12">
    <location>
        <begin position="1"/>
        <end position="14"/>
    </location>
</feature>
<feature type="region of interest" description="Disordered" evidence="12">
    <location>
        <begin position="85"/>
        <end position="140"/>
    </location>
</feature>
<dbReference type="OrthoDB" id="26569at2759"/>
<keyword evidence="7 11" id="KW-1133">Transmembrane helix</keyword>
<dbReference type="Pfam" id="PF08407">
    <property type="entry name" value="Chitin_synth_1N"/>
    <property type="match status" value="1"/>
</dbReference>
<feature type="transmembrane region" description="Helical" evidence="11">
    <location>
        <begin position="608"/>
        <end position="629"/>
    </location>
</feature>
<evidence type="ECO:0000256" key="11">
    <source>
        <dbReference type="RuleBase" id="RU366040"/>
    </source>
</evidence>
<keyword evidence="15" id="KW-1185">Reference proteome</keyword>
<comment type="similarity">
    <text evidence="11">Belongs to the chitin synthase family.</text>
</comment>
<evidence type="ECO:0000256" key="6">
    <source>
        <dbReference type="ARBA" id="ARBA00022692"/>
    </source>
</evidence>
<feature type="compositionally biased region" description="Pro residues" evidence="12">
    <location>
        <begin position="91"/>
        <end position="100"/>
    </location>
</feature>
<keyword evidence="4 11" id="KW-0328">Glycosyltransferase</keyword>
<keyword evidence="6 11" id="KW-0812">Transmembrane</keyword>
<proteinExistence type="inferred from homology"/>
<evidence type="ECO:0000256" key="7">
    <source>
        <dbReference type="ARBA" id="ARBA00022989"/>
    </source>
</evidence>
<evidence type="ECO:0000313" key="15">
    <source>
        <dbReference type="Proteomes" id="UP000078561"/>
    </source>
</evidence>
<dbReference type="SUPFAM" id="SSF53448">
    <property type="entry name" value="Nucleotide-diphospho-sugar transferases"/>
    <property type="match status" value="1"/>
</dbReference>